<proteinExistence type="predicted"/>
<accession>A0ABT5FJM4</accession>
<sequence>MSRTAVLLTALQEGIVILEGDTQAAVDVSIAVLASFRDAEPTEGLADITQLSIAMQSAIESHVSQANSDKVMQLASSIGNTLASTTDATFYEALILAVQQNVNASSTVASILEKLTVQEFSRLDNGIQFAVKLANEIAESGGMSAFLNSLSIVPINVSGNGQSIVDDGVTDFNLELITSTETIKLNGSDAFLTKVN</sequence>
<keyword evidence="2" id="KW-1185">Reference proteome</keyword>
<dbReference type="Proteomes" id="UP001528411">
    <property type="component" value="Unassembled WGS sequence"/>
</dbReference>
<protein>
    <submittedName>
        <fullName evidence="1">Uncharacterized protein</fullName>
    </submittedName>
</protein>
<reference evidence="1 2" key="1">
    <citation type="submission" date="2023-01" db="EMBL/GenBank/DDBJ databases">
        <title>Psychrosphaera sp. nov., isolated from marine algae.</title>
        <authorList>
            <person name="Bayburt H."/>
            <person name="Choi B.J."/>
            <person name="Kim J.M."/>
            <person name="Choi D.G."/>
            <person name="Jeon C.O."/>
        </authorList>
    </citation>
    <scope>NUCLEOTIDE SEQUENCE [LARGE SCALE GENOMIC DNA]</scope>
    <source>
        <strain evidence="1 2">G1-22</strain>
    </source>
</reference>
<organism evidence="1 2">
    <name type="scientific">Psychrosphaera algicola</name>
    <dbReference type="NCBI Taxonomy" id="3023714"/>
    <lineage>
        <taxon>Bacteria</taxon>
        <taxon>Pseudomonadati</taxon>
        <taxon>Pseudomonadota</taxon>
        <taxon>Gammaproteobacteria</taxon>
        <taxon>Alteromonadales</taxon>
        <taxon>Pseudoalteromonadaceae</taxon>
        <taxon>Psychrosphaera</taxon>
    </lineage>
</organism>
<dbReference type="RefSeq" id="WP_272182382.1">
    <property type="nucleotide sequence ID" value="NZ_JAQOMS010000002.1"/>
</dbReference>
<comment type="caution">
    <text evidence="1">The sequence shown here is derived from an EMBL/GenBank/DDBJ whole genome shotgun (WGS) entry which is preliminary data.</text>
</comment>
<gene>
    <name evidence="1" type="ORF">PN838_24890</name>
</gene>
<name>A0ABT5FJM4_9GAMM</name>
<dbReference type="EMBL" id="JAQOMS010000002">
    <property type="protein sequence ID" value="MDC2891381.1"/>
    <property type="molecule type" value="Genomic_DNA"/>
</dbReference>
<evidence type="ECO:0000313" key="2">
    <source>
        <dbReference type="Proteomes" id="UP001528411"/>
    </source>
</evidence>
<evidence type="ECO:0000313" key="1">
    <source>
        <dbReference type="EMBL" id="MDC2891381.1"/>
    </source>
</evidence>